<feature type="transmembrane region" description="Helical" evidence="2">
    <location>
        <begin position="30"/>
        <end position="50"/>
    </location>
</feature>
<sequence length="313" mass="31422">MPAHTLAAPLLGERRTTPPMLLKYIQHVPAAIFITVLSDVYAFSFGLILVPVATGLPVSSGLSIYLLSVVCGQLAMSLLSGFKHASSGAAYELAPLLVDIALTVTPFCESSAAMASTLLVANALTSALVGTLYIAVSWLRLGAVFRCVPNIVLKAALTGVGIFMMLSGVEMGVGGEVGALATAGGLARAIGSLAAFAGLALTQRIFGGSAAALAYLGGLSLAFNAMPLERILSSVIPPPSAPPPKPPAAASTPAQRGAGLAHGNTSPPPFAVCASEGLACAQVCASEGLACAQFIPLPGIASVEPVGLKTPHI</sequence>
<protein>
    <recommendedName>
        <fullName evidence="5">SLC26A/SulP transporter domain-containing protein</fullName>
    </recommendedName>
</protein>
<feature type="transmembrane region" description="Helical" evidence="2">
    <location>
        <begin position="208"/>
        <end position="228"/>
    </location>
</feature>
<evidence type="ECO:0000256" key="2">
    <source>
        <dbReference type="SAM" id="Phobius"/>
    </source>
</evidence>
<dbReference type="Proteomes" id="UP000013827">
    <property type="component" value="Unassembled WGS sequence"/>
</dbReference>
<proteinExistence type="predicted"/>
<evidence type="ECO:0000313" key="3">
    <source>
        <dbReference type="EnsemblProtists" id="EOD14314"/>
    </source>
</evidence>
<feature type="transmembrane region" description="Helical" evidence="2">
    <location>
        <begin position="151"/>
        <end position="173"/>
    </location>
</feature>
<feature type="region of interest" description="Disordered" evidence="1">
    <location>
        <begin position="237"/>
        <end position="262"/>
    </location>
</feature>
<dbReference type="eggNOG" id="KOG0236">
    <property type="taxonomic scope" value="Eukaryota"/>
</dbReference>
<keyword evidence="2" id="KW-0812">Transmembrane</keyword>
<reference evidence="3" key="2">
    <citation type="submission" date="2024-10" db="UniProtKB">
        <authorList>
            <consortium name="EnsemblProtists"/>
        </authorList>
    </citation>
    <scope>IDENTIFICATION</scope>
</reference>
<feature type="transmembrane region" description="Helical" evidence="2">
    <location>
        <begin position="119"/>
        <end position="139"/>
    </location>
</feature>
<reference evidence="4" key="1">
    <citation type="journal article" date="2013" name="Nature">
        <title>Pan genome of the phytoplankton Emiliania underpins its global distribution.</title>
        <authorList>
            <person name="Read B.A."/>
            <person name="Kegel J."/>
            <person name="Klute M.J."/>
            <person name="Kuo A."/>
            <person name="Lefebvre S.C."/>
            <person name="Maumus F."/>
            <person name="Mayer C."/>
            <person name="Miller J."/>
            <person name="Monier A."/>
            <person name="Salamov A."/>
            <person name="Young J."/>
            <person name="Aguilar M."/>
            <person name="Claverie J.M."/>
            <person name="Frickenhaus S."/>
            <person name="Gonzalez K."/>
            <person name="Herman E.K."/>
            <person name="Lin Y.C."/>
            <person name="Napier J."/>
            <person name="Ogata H."/>
            <person name="Sarno A.F."/>
            <person name="Shmutz J."/>
            <person name="Schroeder D."/>
            <person name="de Vargas C."/>
            <person name="Verret F."/>
            <person name="von Dassow P."/>
            <person name="Valentin K."/>
            <person name="Van de Peer Y."/>
            <person name="Wheeler G."/>
            <person name="Dacks J.B."/>
            <person name="Delwiche C.F."/>
            <person name="Dyhrman S.T."/>
            <person name="Glockner G."/>
            <person name="John U."/>
            <person name="Richards T."/>
            <person name="Worden A.Z."/>
            <person name="Zhang X."/>
            <person name="Grigoriev I.V."/>
            <person name="Allen A.E."/>
            <person name="Bidle K."/>
            <person name="Borodovsky M."/>
            <person name="Bowler C."/>
            <person name="Brownlee C."/>
            <person name="Cock J.M."/>
            <person name="Elias M."/>
            <person name="Gladyshev V.N."/>
            <person name="Groth M."/>
            <person name="Guda C."/>
            <person name="Hadaegh A."/>
            <person name="Iglesias-Rodriguez M.D."/>
            <person name="Jenkins J."/>
            <person name="Jones B.M."/>
            <person name="Lawson T."/>
            <person name="Leese F."/>
            <person name="Lindquist E."/>
            <person name="Lobanov A."/>
            <person name="Lomsadze A."/>
            <person name="Malik S.B."/>
            <person name="Marsh M.E."/>
            <person name="Mackinder L."/>
            <person name="Mock T."/>
            <person name="Mueller-Roeber B."/>
            <person name="Pagarete A."/>
            <person name="Parker M."/>
            <person name="Probert I."/>
            <person name="Quesneville H."/>
            <person name="Raines C."/>
            <person name="Rensing S.A."/>
            <person name="Riano-Pachon D.M."/>
            <person name="Richier S."/>
            <person name="Rokitta S."/>
            <person name="Shiraiwa Y."/>
            <person name="Soanes D.M."/>
            <person name="van der Giezen M."/>
            <person name="Wahlund T.M."/>
            <person name="Williams B."/>
            <person name="Wilson W."/>
            <person name="Wolfe G."/>
            <person name="Wurch L.L."/>
        </authorList>
    </citation>
    <scope>NUCLEOTIDE SEQUENCE</scope>
</reference>
<dbReference type="STRING" id="2903.R1E026"/>
<dbReference type="HOGENOM" id="CLU_889758_0_0_1"/>
<evidence type="ECO:0000256" key="1">
    <source>
        <dbReference type="SAM" id="MobiDB-lite"/>
    </source>
</evidence>
<keyword evidence="4" id="KW-1185">Reference proteome</keyword>
<name>A0A0D3ISS9_EMIH1</name>
<dbReference type="KEGG" id="ehx:EMIHUDRAFT_103406"/>
<evidence type="ECO:0008006" key="5">
    <source>
        <dbReference type="Google" id="ProtNLM"/>
    </source>
</evidence>
<dbReference type="RefSeq" id="XP_005766743.1">
    <property type="nucleotide sequence ID" value="XM_005766686.1"/>
</dbReference>
<feature type="transmembrane region" description="Helical" evidence="2">
    <location>
        <begin position="62"/>
        <end position="82"/>
    </location>
</feature>
<dbReference type="EnsemblProtists" id="EOD14314">
    <property type="protein sequence ID" value="EOD14314"/>
    <property type="gene ID" value="EMIHUDRAFT_103406"/>
</dbReference>
<evidence type="ECO:0000313" key="4">
    <source>
        <dbReference type="Proteomes" id="UP000013827"/>
    </source>
</evidence>
<feature type="transmembrane region" description="Helical" evidence="2">
    <location>
        <begin position="179"/>
        <end position="201"/>
    </location>
</feature>
<keyword evidence="2" id="KW-0472">Membrane</keyword>
<feature type="compositionally biased region" description="Pro residues" evidence="1">
    <location>
        <begin position="237"/>
        <end position="247"/>
    </location>
</feature>
<dbReference type="GeneID" id="17260511"/>
<dbReference type="AlphaFoldDB" id="A0A0D3ISS9"/>
<keyword evidence="2" id="KW-1133">Transmembrane helix</keyword>
<accession>A0A0D3ISS9</accession>
<dbReference type="PaxDb" id="2903-EOD14314"/>
<organism evidence="3 4">
    <name type="scientific">Emiliania huxleyi (strain CCMP1516)</name>
    <dbReference type="NCBI Taxonomy" id="280463"/>
    <lineage>
        <taxon>Eukaryota</taxon>
        <taxon>Haptista</taxon>
        <taxon>Haptophyta</taxon>
        <taxon>Prymnesiophyceae</taxon>
        <taxon>Isochrysidales</taxon>
        <taxon>Noelaerhabdaceae</taxon>
        <taxon>Emiliania</taxon>
    </lineage>
</organism>